<feature type="region of interest" description="Disordered" evidence="1">
    <location>
        <begin position="49"/>
        <end position="73"/>
    </location>
</feature>
<sequence>MAANDPVQERQLVLMERMSRRIDSILEGQKKLEDTNAVLQQENAKLKNQLASLEGQAKKKGNKRSKSSRRESNVVIPNDLRRETRLFFTKVKEVLKKEHGGESCLWTDLQMEAQFYRYFKTTKEREQRIRKGKNEEHKEKCKRSRRLLNKLERRQSSYEMLQASMTPKEKQYYSEILYIDYMSSEESDYEEQEDFITGEKEKKLARYVTKKLSWERTSLTNAKARLDRTYKNNLTPHARAMAKPRSVGGMSERPAPAGPL</sequence>
<feature type="region of interest" description="Disordered" evidence="1">
    <location>
        <begin position="230"/>
        <end position="260"/>
    </location>
</feature>
<dbReference type="AlphaFoldDB" id="A0AAU9Y728"/>
<gene>
    <name evidence="2" type="ORF">PMEA_00007846</name>
</gene>
<organism evidence="2 3">
    <name type="scientific">Pocillopora meandrina</name>
    <dbReference type="NCBI Taxonomy" id="46732"/>
    <lineage>
        <taxon>Eukaryota</taxon>
        <taxon>Metazoa</taxon>
        <taxon>Cnidaria</taxon>
        <taxon>Anthozoa</taxon>
        <taxon>Hexacorallia</taxon>
        <taxon>Scleractinia</taxon>
        <taxon>Astrocoeniina</taxon>
        <taxon>Pocilloporidae</taxon>
        <taxon>Pocillopora</taxon>
    </lineage>
</organism>
<comment type="caution">
    <text evidence="2">The sequence shown here is derived from an EMBL/GenBank/DDBJ whole genome shotgun (WGS) entry which is preliminary data.</text>
</comment>
<evidence type="ECO:0000313" key="2">
    <source>
        <dbReference type="EMBL" id="CAH3167709.1"/>
    </source>
</evidence>
<feature type="compositionally biased region" description="Basic residues" evidence="1">
    <location>
        <begin position="58"/>
        <end position="67"/>
    </location>
</feature>
<proteinExistence type="predicted"/>
<name>A0AAU9Y728_9CNID</name>
<reference evidence="2 3" key="1">
    <citation type="submission" date="2022-05" db="EMBL/GenBank/DDBJ databases">
        <authorList>
            <consortium name="Genoscope - CEA"/>
            <person name="William W."/>
        </authorList>
    </citation>
    <scope>NUCLEOTIDE SEQUENCE [LARGE SCALE GENOMIC DNA]</scope>
</reference>
<protein>
    <submittedName>
        <fullName evidence="2">Uncharacterized protein</fullName>
    </submittedName>
</protein>
<evidence type="ECO:0000256" key="1">
    <source>
        <dbReference type="SAM" id="MobiDB-lite"/>
    </source>
</evidence>
<dbReference type="EMBL" id="CALNXJ010000162">
    <property type="protein sequence ID" value="CAH3167709.1"/>
    <property type="molecule type" value="Genomic_DNA"/>
</dbReference>
<accession>A0AAU9Y728</accession>
<dbReference type="Proteomes" id="UP001159428">
    <property type="component" value="Unassembled WGS sequence"/>
</dbReference>
<evidence type="ECO:0000313" key="3">
    <source>
        <dbReference type="Proteomes" id="UP001159428"/>
    </source>
</evidence>
<keyword evidence="3" id="KW-1185">Reference proteome</keyword>